<accession>A0AAV6X1T8</accession>
<dbReference type="GO" id="GO:0016491">
    <property type="term" value="F:oxidoreductase activity"/>
    <property type="evidence" value="ECO:0007669"/>
    <property type="project" value="UniProtKB-KW"/>
</dbReference>
<keyword evidence="3" id="KW-1133">Transmembrane helix</keyword>
<dbReference type="InterPro" id="IPR002347">
    <property type="entry name" value="SDR_fam"/>
</dbReference>
<keyword evidence="2" id="KW-0560">Oxidoreductase</keyword>
<name>A0AAV6X1T8_9LAMI</name>
<sequence length="215" mass="24008">MEVLRQFILVDPIGGHETLVCAQITLFDCGVSIIQRLEFKIRLSSAKANVRFTCYIFVYLKLPLPHVSMRGKFATLVPQVDLFFFYYILGYWEFGYVFSYIHYDVTKESDMNNVVDFTVSEGGKVDIMFCNVGITQSLLQTSIFDTEKSHFEKVFNVNVFGTFLGAKHAAHVMVPSKAGSIIFTASVGVALEAYDVAEAAADLGSDESKYVNGLN</sequence>
<dbReference type="PANTHER" id="PTHR43180">
    <property type="entry name" value="3-OXOACYL-(ACYL-CARRIER-PROTEIN) REDUCTASE (AFU_ORTHOLOGUE AFUA_6G11210)"/>
    <property type="match status" value="1"/>
</dbReference>
<keyword evidence="3" id="KW-0472">Membrane</keyword>
<protein>
    <recommendedName>
        <fullName evidence="6">Alcohol dehydrogenase</fullName>
    </recommendedName>
</protein>
<evidence type="ECO:0008006" key="6">
    <source>
        <dbReference type="Google" id="ProtNLM"/>
    </source>
</evidence>
<comment type="caution">
    <text evidence="4">The sequence shown here is derived from an EMBL/GenBank/DDBJ whole genome shotgun (WGS) entry which is preliminary data.</text>
</comment>
<evidence type="ECO:0000256" key="3">
    <source>
        <dbReference type="SAM" id="Phobius"/>
    </source>
</evidence>
<comment type="similarity">
    <text evidence="1">Belongs to the short-chain dehydrogenases/reductases (SDR) family.</text>
</comment>
<gene>
    <name evidence="4" type="ORF">BUALT_Bualt10G0014600</name>
</gene>
<evidence type="ECO:0000313" key="5">
    <source>
        <dbReference type="Proteomes" id="UP000826271"/>
    </source>
</evidence>
<dbReference type="SUPFAM" id="SSF51735">
    <property type="entry name" value="NAD(P)-binding Rossmann-fold domains"/>
    <property type="match status" value="1"/>
</dbReference>
<dbReference type="AlphaFoldDB" id="A0AAV6X1T8"/>
<organism evidence="4 5">
    <name type="scientific">Buddleja alternifolia</name>
    <dbReference type="NCBI Taxonomy" id="168488"/>
    <lineage>
        <taxon>Eukaryota</taxon>
        <taxon>Viridiplantae</taxon>
        <taxon>Streptophyta</taxon>
        <taxon>Embryophyta</taxon>
        <taxon>Tracheophyta</taxon>
        <taxon>Spermatophyta</taxon>
        <taxon>Magnoliopsida</taxon>
        <taxon>eudicotyledons</taxon>
        <taxon>Gunneridae</taxon>
        <taxon>Pentapetalae</taxon>
        <taxon>asterids</taxon>
        <taxon>lamiids</taxon>
        <taxon>Lamiales</taxon>
        <taxon>Scrophulariaceae</taxon>
        <taxon>Buddlejeae</taxon>
        <taxon>Buddleja</taxon>
    </lineage>
</organism>
<dbReference type="Pfam" id="PF13561">
    <property type="entry name" value="adh_short_C2"/>
    <property type="match status" value="1"/>
</dbReference>
<reference evidence="4" key="1">
    <citation type="submission" date="2019-10" db="EMBL/GenBank/DDBJ databases">
        <authorList>
            <person name="Zhang R."/>
            <person name="Pan Y."/>
            <person name="Wang J."/>
            <person name="Ma R."/>
            <person name="Yu S."/>
        </authorList>
    </citation>
    <scope>NUCLEOTIDE SEQUENCE</scope>
    <source>
        <strain evidence="4">LA-IB0</strain>
        <tissue evidence="4">Leaf</tissue>
    </source>
</reference>
<dbReference type="EMBL" id="WHWC01000010">
    <property type="protein sequence ID" value="KAG8374622.1"/>
    <property type="molecule type" value="Genomic_DNA"/>
</dbReference>
<dbReference type="PANTHER" id="PTHR43180:SF45">
    <property type="entry name" value="SECOISOLARICIRESINOL DEHYDROGENASE-LIKE ISOFORM X1"/>
    <property type="match status" value="1"/>
</dbReference>
<evidence type="ECO:0000256" key="2">
    <source>
        <dbReference type="ARBA" id="ARBA00023002"/>
    </source>
</evidence>
<dbReference type="Gene3D" id="3.40.50.720">
    <property type="entry name" value="NAD(P)-binding Rossmann-like Domain"/>
    <property type="match status" value="1"/>
</dbReference>
<feature type="transmembrane region" description="Helical" evidence="3">
    <location>
        <begin position="84"/>
        <end position="103"/>
    </location>
</feature>
<feature type="transmembrane region" description="Helical" evidence="3">
    <location>
        <begin position="48"/>
        <end position="64"/>
    </location>
</feature>
<dbReference type="Proteomes" id="UP000826271">
    <property type="component" value="Unassembled WGS sequence"/>
</dbReference>
<proteinExistence type="inferred from homology"/>
<dbReference type="InterPro" id="IPR036291">
    <property type="entry name" value="NAD(P)-bd_dom_sf"/>
</dbReference>
<evidence type="ECO:0000256" key="1">
    <source>
        <dbReference type="ARBA" id="ARBA00006484"/>
    </source>
</evidence>
<keyword evidence="3" id="KW-0812">Transmembrane</keyword>
<evidence type="ECO:0000313" key="4">
    <source>
        <dbReference type="EMBL" id="KAG8374622.1"/>
    </source>
</evidence>
<keyword evidence="5" id="KW-1185">Reference proteome</keyword>